<evidence type="ECO:0000256" key="9">
    <source>
        <dbReference type="SAM" id="Phobius"/>
    </source>
</evidence>
<evidence type="ECO:0000256" key="8">
    <source>
        <dbReference type="SAM" id="MobiDB-lite"/>
    </source>
</evidence>
<evidence type="ECO:0000256" key="3">
    <source>
        <dbReference type="ARBA" id="ARBA00022692"/>
    </source>
</evidence>
<dbReference type="OrthoDB" id="190375at2759"/>
<dbReference type="Pfam" id="PF00957">
    <property type="entry name" value="Synaptobrevin"/>
    <property type="match status" value="1"/>
</dbReference>
<sequence length="141" mass="15508">MASNDAPYDPYIPAGGNANQGAQGGPNNQRTQALQAEIDSTVGIMRDNINKVSERGARLDSLQDKTDNLATSAQGFRRGANRVRKQMWWKDMKMRMCLIVGIIILLVVIIVPSGKKHARPPPRSAPNVPQSLPRNTKRLHA</sequence>
<keyword evidence="4 9" id="KW-1133">Transmembrane helix</keyword>
<keyword evidence="3 9" id="KW-0812">Transmembrane</keyword>
<dbReference type="InterPro" id="IPR016444">
    <property type="entry name" value="Synaptobrevin/VAMP"/>
</dbReference>
<evidence type="ECO:0000259" key="10">
    <source>
        <dbReference type="PROSITE" id="PS50892"/>
    </source>
</evidence>
<keyword evidence="6 9" id="KW-0472">Membrane</keyword>
<organism evidence="11 12">
    <name type="scientific">Massarina eburnea CBS 473.64</name>
    <dbReference type="NCBI Taxonomy" id="1395130"/>
    <lineage>
        <taxon>Eukaryota</taxon>
        <taxon>Fungi</taxon>
        <taxon>Dikarya</taxon>
        <taxon>Ascomycota</taxon>
        <taxon>Pezizomycotina</taxon>
        <taxon>Dothideomycetes</taxon>
        <taxon>Pleosporomycetidae</taxon>
        <taxon>Pleosporales</taxon>
        <taxon>Massarineae</taxon>
        <taxon>Massarinaceae</taxon>
        <taxon>Massarina</taxon>
    </lineage>
</organism>
<comment type="subcellular location">
    <subcellularLocation>
        <location evidence="1">Membrane</location>
        <topology evidence="1">Single-pass type IV membrane protein</topology>
    </subcellularLocation>
</comment>
<evidence type="ECO:0000256" key="2">
    <source>
        <dbReference type="ARBA" id="ARBA00008025"/>
    </source>
</evidence>
<evidence type="ECO:0000256" key="4">
    <source>
        <dbReference type="ARBA" id="ARBA00022989"/>
    </source>
</evidence>
<dbReference type="GO" id="GO:0061024">
    <property type="term" value="P:membrane organization"/>
    <property type="evidence" value="ECO:0007669"/>
    <property type="project" value="UniProtKB-ARBA"/>
</dbReference>
<dbReference type="FunFam" id="1.20.5.110:FF:000063">
    <property type="entry name" value="Synaptobrevin 1"/>
    <property type="match status" value="1"/>
</dbReference>
<dbReference type="Proteomes" id="UP000799753">
    <property type="component" value="Unassembled WGS sequence"/>
</dbReference>
<dbReference type="PRINTS" id="PR00219">
    <property type="entry name" value="SYNAPTOBREVN"/>
</dbReference>
<gene>
    <name evidence="11" type="ORF">P280DRAFT_203937</name>
</gene>
<keyword evidence="5 7" id="KW-0175">Coiled coil</keyword>
<evidence type="ECO:0000313" key="11">
    <source>
        <dbReference type="EMBL" id="KAF2635056.1"/>
    </source>
</evidence>
<dbReference type="PROSITE" id="PS50892">
    <property type="entry name" value="V_SNARE"/>
    <property type="match status" value="1"/>
</dbReference>
<evidence type="ECO:0000256" key="1">
    <source>
        <dbReference type="ARBA" id="ARBA00004211"/>
    </source>
</evidence>
<dbReference type="Gene3D" id="1.20.5.110">
    <property type="match status" value="1"/>
</dbReference>
<evidence type="ECO:0000256" key="6">
    <source>
        <dbReference type="ARBA" id="ARBA00023136"/>
    </source>
</evidence>
<comment type="similarity">
    <text evidence="2">Belongs to the synaptobrevin family.</text>
</comment>
<feature type="region of interest" description="Disordered" evidence="8">
    <location>
        <begin position="115"/>
        <end position="141"/>
    </location>
</feature>
<dbReference type="AlphaFoldDB" id="A0A6A6RIC2"/>
<feature type="region of interest" description="Disordered" evidence="8">
    <location>
        <begin position="1"/>
        <end position="30"/>
    </location>
</feature>
<dbReference type="EMBL" id="MU006811">
    <property type="protein sequence ID" value="KAF2635056.1"/>
    <property type="molecule type" value="Genomic_DNA"/>
</dbReference>
<dbReference type="GO" id="GO:0005768">
    <property type="term" value="C:endosome"/>
    <property type="evidence" value="ECO:0007669"/>
    <property type="project" value="UniProtKB-ARBA"/>
</dbReference>
<dbReference type="CDD" id="cd15874">
    <property type="entry name" value="R-SNARE_Snc1"/>
    <property type="match status" value="1"/>
</dbReference>
<proteinExistence type="inferred from homology"/>
<dbReference type="InterPro" id="IPR001388">
    <property type="entry name" value="Synaptobrevin-like"/>
</dbReference>
<evidence type="ECO:0000256" key="7">
    <source>
        <dbReference type="PROSITE-ProRule" id="PRU00290"/>
    </source>
</evidence>
<dbReference type="PANTHER" id="PTHR45701">
    <property type="entry name" value="SYNAPTOBREVIN FAMILY MEMBER"/>
    <property type="match status" value="1"/>
</dbReference>
<dbReference type="SUPFAM" id="SSF58038">
    <property type="entry name" value="SNARE fusion complex"/>
    <property type="match status" value="1"/>
</dbReference>
<evidence type="ECO:0000256" key="5">
    <source>
        <dbReference type="ARBA" id="ARBA00023054"/>
    </source>
</evidence>
<feature type="domain" description="V-SNARE coiled-coil homology" evidence="10">
    <location>
        <begin position="30"/>
        <end position="90"/>
    </location>
</feature>
<dbReference type="InterPro" id="IPR042855">
    <property type="entry name" value="V_SNARE_CC"/>
</dbReference>
<accession>A0A6A6RIC2</accession>
<feature type="compositionally biased region" description="Low complexity" evidence="8">
    <location>
        <begin position="13"/>
        <end position="29"/>
    </location>
</feature>
<dbReference type="GO" id="GO:0016192">
    <property type="term" value="P:vesicle-mediated transport"/>
    <property type="evidence" value="ECO:0007669"/>
    <property type="project" value="InterPro"/>
</dbReference>
<evidence type="ECO:0000313" key="12">
    <source>
        <dbReference type="Proteomes" id="UP000799753"/>
    </source>
</evidence>
<dbReference type="GO" id="GO:0005886">
    <property type="term" value="C:plasma membrane"/>
    <property type="evidence" value="ECO:0007669"/>
    <property type="project" value="UniProtKB-ARBA"/>
</dbReference>
<keyword evidence="12" id="KW-1185">Reference proteome</keyword>
<dbReference type="PROSITE" id="PS00417">
    <property type="entry name" value="SYNAPTOBREVIN"/>
    <property type="match status" value="1"/>
</dbReference>
<reference evidence="11" key="1">
    <citation type="journal article" date="2020" name="Stud. Mycol.">
        <title>101 Dothideomycetes genomes: a test case for predicting lifestyles and emergence of pathogens.</title>
        <authorList>
            <person name="Haridas S."/>
            <person name="Albert R."/>
            <person name="Binder M."/>
            <person name="Bloem J."/>
            <person name="Labutti K."/>
            <person name="Salamov A."/>
            <person name="Andreopoulos B."/>
            <person name="Baker S."/>
            <person name="Barry K."/>
            <person name="Bills G."/>
            <person name="Bluhm B."/>
            <person name="Cannon C."/>
            <person name="Castanera R."/>
            <person name="Culley D."/>
            <person name="Daum C."/>
            <person name="Ezra D."/>
            <person name="Gonzalez J."/>
            <person name="Henrissat B."/>
            <person name="Kuo A."/>
            <person name="Liang C."/>
            <person name="Lipzen A."/>
            <person name="Lutzoni F."/>
            <person name="Magnuson J."/>
            <person name="Mondo S."/>
            <person name="Nolan M."/>
            <person name="Ohm R."/>
            <person name="Pangilinan J."/>
            <person name="Park H.-J."/>
            <person name="Ramirez L."/>
            <person name="Alfaro M."/>
            <person name="Sun H."/>
            <person name="Tritt A."/>
            <person name="Yoshinaga Y."/>
            <person name="Zwiers L.-H."/>
            <person name="Turgeon B."/>
            <person name="Goodwin S."/>
            <person name="Spatafora J."/>
            <person name="Crous P."/>
            <person name="Grigoriev I."/>
        </authorList>
    </citation>
    <scope>NUCLEOTIDE SEQUENCE</scope>
    <source>
        <strain evidence="11">CBS 473.64</strain>
    </source>
</reference>
<feature type="transmembrane region" description="Helical" evidence="9">
    <location>
        <begin position="94"/>
        <end position="114"/>
    </location>
</feature>
<name>A0A6A6RIC2_9PLEO</name>
<protein>
    <submittedName>
        <fullName evidence="11">Synaptobrevin</fullName>
    </submittedName>
</protein>